<evidence type="ECO:0000313" key="2">
    <source>
        <dbReference type="EMBL" id="PZQ65963.1"/>
    </source>
</evidence>
<gene>
    <name evidence="2" type="ORF">DI563_24980</name>
</gene>
<sequence length="175" mass="18642">MATRRTRPEPGIGTDEARKAAGPSARKKKASAPAAAVKKPARKRAAPRADAVPDNDAPAPTGLWRAGLKALDTVRQDVTRRHTNVIETLLGIAPPRTDTEGKPATRGFPGLETLGLRKFEDVFDQRVAAALERLGVPTRDEVAALRTQLDAALAQIERLQGGAPAPRKHSGGKTR</sequence>
<feature type="region of interest" description="Disordered" evidence="1">
    <location>
        <begin position="1"/>
        <end position="62"/>
    </location>
</feature>
<comment type="caution">
    <text evidence="2">The sequence shown here is derived from an EMBL/GenBank/DDBJ whole genome shotgun (WGS) entry which is preliminary data.</text>
</comment>
<dbReference type="Pfam" id="PF05597">
    <property type="entry name" value="Phasin"/>
    <property type="match status" value="1"/>
</dbReference>
<organism evidence="2 3">
    <name type="scientific">Variovorax paradoxus</name>
    <dbReference type="NCBI Taxonomy" id="34073"/>
    <lineage>
        <taxon>Bacteria</taxon>
        <taxon>Pseudomonadati</taxon>
        <taxon>Pseudomonadota</taxon>
        <taxon>Betaproteobacteria</taxon>
        <taxon>Burkholderiales</taxon>
        <taxon>Comamonadaceae</taxon>
        <taxon>Variovorax</taxon>
    </lineage>
</organism>
<dbReference type="InterPro" id="IPR008769">
    <property type="entry name" value="PhaF_PhaI"/>
</dbReference>
<proteinExistence type="predicted"/>
<dbReference type="AlphaFoldDB" id="A0A2W5RFT3"/>
<accession>A0A2W5RFT3</accession>
<dbReference type="Proteomes" id="UP000249135">
    <property type="component" value="Unassembled WGS sequence"/>
</dbReference>
<evidence type="ECO:0000256" key="1">
    <source>
        <dbReference type="SAM" id="MobiDB-lite"/>
    </source>
</evidence>
<name>A0A2W5RFT3_VARPD</name>
<feature type="compositionally biased region" description="Low complexity" evidence="1">
    <location>
        <begin position="48"/>
        <end position="60"/>
    </location>
</feature>
<reference evidence="2 3" key="1">
    <citation type="submission" date="2017-08" db="EMBL/GenBank/DDBJ databases">
        <title>Infants hospitalized years apart are colonized by the same room-sourced microbial strains.</title>
        <authorList>
            <person name="Brooks B."/>
            <person name="Olm M.R."/>
            <person name="Firek B.A."/>
            <person name="Baker R."/>
            <person name="Thomas B.C."/>
            <person name="Morowitz M.J."/>
            <person name="Banfield J.F."/>
        </authorList>
    </citation>
    <scope>NUCLEOTIDE SEQUENCE [LARGE SCALE GENOMIC DNA]</scope>
    <source>
        <strain evidence="2">S2_005_003_R2_41</strain>
    </source>
</reference>
<protein>
    <submittedName>
        <fullName evidence="2">Poly granule associated family protein</fullName>
    </submittedName>
</protein>
<dbReference type="EMBL" id="QFPP01000471">
    <property type="protein sequence ID" value="PZQ65963.1"/>
    <property type="molecule type" value="Genomic_DNA"/>
</dbReference>
<evidence type="ECO:0000313" key="3">
    <source>
        <dbReference type="Proteomes" id="UP000249135"/>
    </source>
</evidence>